<reference evidence="2 3" key="1">
    <citation type="submission" date="2018-12" db="EMBL/GenBank/DDBJ databases">
        <title>The whole draft genome of Streptomyce luteoverticillatus CGMCC 15060.</title>
        <authorList>
            <person name="Feng Z."/>
            <person name="Chen G."/>
            <person name="Zhang J."/>
            <person name="Zhu H."/>
            <person name="Yu X."/>
            <person name="Zhang W."/>
            <person name="Zhang X."/>
        </authorList>
    </citation>
    <scope>NUCLEOTIDE SEQUENCE [LARGE SCALE GENOMIC DNA]</scope>
    <source>
        <strain evidence="2 3">CGMCC 15060</strain>
    </source>
</reference>
<keyword evidence="3" id="KW-1185">Reference proteome</keyword>
<gene>
    <name evidence="2" type="ORF">EKH77_15335</name>
</gene>
<dbReference type="Proteomes" id="UP000267900">
    <property type="component" value="Chromosome"/>
</dbReference>
<dbReference type="InterPro" id="IPR011051">
    <property type="entry name" value="RmlC_Cupin_sf"/>
</dbReference>
<evidence type="ECO:0000313" key="3">
    <source>
        <dbReference type="Proteomes" id="UP000267900"/>
    </source>
</evidence>
<evidence type="ECO:0000313" key="2">
    <source>
        <dbReference type="EMBL" id="AZQ72399.1"/>
    </source>
</evidence>
<sequence>MPFVRGNQAVVHEIHGARFASYVRPATGSRDLAAWRGEIPAGTVAPEHVISAEEVFYVLSGRIRLTIDGETAELDAGDAAVAPADATLAVSNPTGEPAHFWVTTQVGLSAVLPDGSTITPPWAN</sequence>
<accession>A0A3S9PJ14</accession>
<evidence type="ECO:0000259" key="1">
    <source>
        <dbReference type="Pfam" id="PF07883"/>
    </source>
</evidence>
<dbReference type="SUPFAM" id="SSF51182">
    <property type="entry name" value="RmlC-like cupins"/>
    <property type="match status" value="1"/>
</dbReference>
<name>A0A3S9PJ14_STRLT</name>
<dbReference type="CDD" id="cd20299">
    <property type="entry name" value="cupin_YP766765-like"/>
    <property type="match status" value="1"/>
</dbReference>
<dbReference type="RefSeq" id="WP_126914923.1">
    <property type="nucleotide sequence ID" value="NZ_CP034587.1"/>
</dbReference>
<dbReference type="InterPro" id="IPR014710">
    <property type="entry name" value="RmlC-like_jellyroll"/>
</dbReference>
<protein>
    <submittedName>
        <fullName evidence="2">Cupin domain-containing protein</fullName>
    </submittedName>
</protein>
<dbReference type="AlphaFoldDB" id="A0A3S9PJ14"/>
<dbReference type="OrthoDB" id="5145129at2"/>
<dbReference type="InterPro" id="IPR013096">
    <property type="entry name" value="Cupin_2"/>
</dbReference>
<feature type="domain" description="Cupin type-2" evidence="1">
    <location>
        <begin position="38"/>
        <end position="100"/>
    </location>
</feature>
<organism evidence="2 3">
    <name type="scientific">Streptomyces luteoverticillatus</name>
    <name type="common">Streptoverticillium luteoverticillatus</name>
    <dbReference type="NCBI Taxonomy" id="66425"/>
    <lineage>
        <taxon>Bacteria</taxon>
        <taxon>Bacillati</taxon>
        <taxon>Actinomycetota</taxon>
        <taxon>Actinomycetes</taxon>
        <taxon>Kitasatosporales</taxon>
        <taxon>Streptomycetaceae</taxon>
        <taxon>Streptomyces</taxon>
    </lineage>
</organism>
<dbReference type="Gene3D" id="2.60.120.10">
    <property type="entry name" value="Jelly Rolls"/>
    <property type="match status" value="1"/>
</dbReference>
<proteinExistence type="predicted"/>
<dbReference type="EMBL" id="CP034587">
    <property type="protein sequence ID" value="AZQ72399.1"/>
    <property type="molecule type" value="Genomic_DNA"/>
</dbReference>
<dbReference type="Pfam" id="PF07883">
    <property type="entry name" value="Cupin_2"/>
    <property type="match status" value="1"/>
</dbReference>